<comment type="caution">
    <text evidence="3">The sequence shown here is derived from an EMBL/GenBank/DDBJ whole genome shotgun (WGS) entry which is preliminary data.</text>
</comment>
<dbReference type="EMBL" id="JACOOG010000001">
    <property type="protein sequence ID" value="MBC5592070.1"/>
    <property type="molecule type" value="Genomic_DNA"/>
</dbReference>
<keyword evidence="4" id="KW-1185">Reference proteome</keyword>
<dbReference type="InterPro" id="IPR027823">
    <property type="entry name" value="DUF4468"/>
</dbReference>
<dbReference type="Pfam" id="PF14730">
    <property type="entry name" value="DUF4468"/>
    <property type="match status" value="1"/>
</dbReference>
<evidence type="ECO:0000313" key="3">
    <source>
        <dbReference type="EMBL" id="MBC5592070.1"/>
    </source>
</evidence>
<sequence length="187" mass="21468">MKKALLLFVLMSLTLFTHAQENNYEELKFFKVIQSENNADKNSLYAALRSFMAIYYANSQNVIQMDDKDAGILIGKATSVFDSPSMMLSAYEGWLDYNLKLQARDGRVRVEVSHFFHHNKPGNQKKAQLGVLTKADEYTDKGMQKKYHNKVWLMLKEQAAKISSDIFVNVEKVIKEGATIQSEDDNW</sequence>
<keyword evidence="1" id="KW-0732">Signal</keyword>
<dbReference type="Proteomes" id="UP000600230">
    <property type="component" value="Unassembled WGS sequence"/>
</dbReference>
<evidence type="ECO:0000259" key="2">
    <source>
        <dbReference type="Pfam" id="PF14730"/>
    </source>
</evidence>
<feature type="domain" description="DUF4468" evidence="2">
    <location>
        <begin position="31"/>
        <end position="115"/>
    </location>
</feature>
<reference evidence="3 4" key="1">
    <citation type="submission" date="2020-08" db="EMBL/GenBank/DDBJ databases">
        <title>Genome public.</title>
        <authorList>
            <person name="Liu C."/>
            <person name="Sun Q."/>
        </authorList>
    </citation>
    <scope>NUCLEOTIDE SEQUENCE [LARGE SCALE GENOMIC DNA]</scope>
    <source>
        <strain evidence="3 4">NSJ-21</strain>
    </source>
</reference>
<accession>A0ABR7C3B5</accession>
<dbReference type="Gene3D" id="3.30.530.80">
    <property type="match status" value="1"/>
</dbReference>
<evidence type="ECO:0000313" key="4">
    <source>
        <dbReference type="Proteomes" id="UP000600230"/>
    </source>
</evidence>
<protein>
    <submittedName>
        <fullName evidence="3">DUF4468 domain-containing protein</fullName>
    </submittedName>
</protein>
<organism evidence="3 4">
    <name type="scientific">Bacteroides parvus</name>
    <dbReference type="NCBI Taxonomy" id="2763025"/>
    <lineage>
        <taxon>Bacteria</taxon>
        <taxon>Pseudomonadati</taxon>
        <taxon>Bacteroidota</taxon>
        <taxon>Bacteroidia</taxon>
        <taxon>Bacteroidales</taxon>
        <taxon>Bacteroidaceae</taxon>
        <taxon>Bacteroides</taxon>
    </lineage>
</organism>
<feature type="signal peptide" evidence="1">
    <location>
        <begin position="1"/>
        <end position="19"/>
    </location>
</feature>
<gene>
    <name evidence="3" type="ORF">H8S53_12655</name>
</gene>
<evidence type="ECO:0000256" key="1">
    <source>
        <dbReference type="SAM" id="SignalP"/>
    </source>
</evidence>
<proteinExistence type="predicted"/>
<feature type="chain" id="PRO_5046225583" evidence="1">
    <location>
        <begin position="20"/>
        <end position="187"/>
    </location>
</feature>
<name>A0ABR7C3B5_9BACE</name>
<dbReference type="RefSeq" id="WP_118358100.1">
    <property type="nucleotide sequence ID" value="NZ_JACOOG010000001.1"/>
</dbReference>